<keyword evidence="3" id="KW-1185">Reference proteome</keyword>
<dbReference type="EMBL" id="VUJV01000001">
    <property type="protein sequence ID" value="KAA1421245.1"/>
    <property type="molecule type" value="Genomic_DNA"/>
</dbReference>
<sequence>MLRLSPTAVTVLVLALTGCGGDGDDAGAAGSGSGTPSVTNAATPTSVEPTTSSVPSASISATDDPALMVLNQGELEAALLTITDMPPGYSQDPPKDRPIHYFCNYDPPVMPTATVRHDFTKGGGLSTELAVVRIEQLGNADEAARYYSALEDALGTCDGETYQDTALTYSPMSVEQTGDRAIGVKIEADDFTLFEVFILTGPAVLSVGVGGLVNTDANVLTGLVRRQVERYSSAASN</sequence>
<dbReference type="Proteomes" id="UP000325003">
    <property type="component" value="Unassembled WGS sequence"/>
</dbReference>
<protein>
    <recommendedName>
        <fullName evidence="4">Sensor domain-containing protein</fullName>
    </recommendedName>
</protein>
<feature type="compositionally biased region" description="Low complexity" evidence="1">
    <location>
        <begin position="41"/>
        <end position="58"/>
    </location>
</feature>
<dbReference type="AlphaFoldDB" id="A0A5B1LKG6"/>
<reference evidence="2 3" key="1">
    <citation type="submission" date="2019-09" db="EMBL/GenBank/DDBJ databases">
        <title>Nocardioides panacisoli sp. nov., isolated from the soil of a ginseng field.</title>
        <authorList>
            <person name="Cho C."/>
        </authorList>
    </citation>
    <scope>NUCLEOTIDE SEQUENCE [LARGE SCALE GENOMIC DNA]</scope>
    <source>
        <strain evidence="2 3">BN130099</strain>
    </source>
</reference>
<organism evidence="2 3">
    <name type="scientific">Nocardioides humilatus</name>
    <dbReference type="NCBI Taxonomy" id="2607660"/>
    <lineage>
        <taxon>Bacteria</taxon>
        <taxon>Bacillati</taxon>
        <taxon>Actinomycetota</taxon>
        <taxon>Actinomycetes</taxon>
        <taxon>Propionibacteriales</taxon>
        <taxon>Nocardioidaceae</taxon>
        <taxon>Nocardioides</taxon>
    </lineage>
</organism>
<gene>
    <name evidence="2" type="ORF">F0U44_02735</name>
</gene>
<dbReference type="PROSITE" id="PS51257">
    <property type="entry name" value="PROKAR_LIPOPROTEIN"/>
    <property type="match status" value="1"/>
</dbReference>
<comment type="caution">
    <text evidence="2">The sequence shown here is derived from an EMBL/GenBank/DDBJ whole genome shotgun (WGS) entry which is preliminary data.</text>
</comment>
<dbReference type="RefSeq" id="WP_149726705.1">
    <property type="nucleotide sequence ID" value="NZ_VUJV01000001.1"/>
</dbReference>
<accession>A0A5B1LKG6</accession>
<reference evidence="2 3" key="2">
    <citation type="submission" date="2019-09" db="EMBL/GenBank/DDBJ databases">
        <authorList>
            <person name="Jin C."/>
        </authorList>
    </citation>
    <scope>NUCLEOTIDE SEQUENCE [LARGE SCALE GENOMIC DNA]</scope>
    <source>
        <strain evidence="2 3">BN130099</strain>
    </source>
</reference>
<feature type="region of interest" description="Disordered" evidence="1">
    <location>
        <begin position="27"/>
        <end position="59"/>
    </location>
</feature>
<evidence type="ECO:0000313" key="2">
    <source>
        <dbReference type="EMBL" id="KAA1421245.1"/>
    </source>
</evidence>
<evidence type="ECO:0008006" key="4">
    <source>
        <dbReference type="Google" id="ProtNLM"/>
    </source>
</evidence>
<proteinExistence type="predicted"/>
<evidence type="ECO:0000313" key="3">
    <source>
        <dbReference type="Proteomes" id="UP000325003"/>
    </source>
</evidence>
<evidence type="ECO:0000256" key="1">
    <source>
        <dbReference type="SAM" id="MobiDB-lite"/>
    </source>
</evidence>
<name>A0A5B1LKG6_9ACTN</name>